<accession>A0A8A3WSU0</accession>
<dbReference type="GO" id="GO:0000978">
    <property type="term" value="F:RNA polymerase II cis-regulatory region sequence-specific DNA binding"/>
    <property type="evidence" value="ECO:0007669"/>
    <property type="project" value="InterPro"/>
</dbReference>
<keyword evidence="2" id="KW-0479">Metal-binding</keyword>
<comment type="subcellular location">
    <subcellularLocation>
        <location evidence="1">Nucleus</location>
    </subcellularLocation>
</comment>
<dbReference type="GO" id="GO:0008270">
    <property type="term" value="F:zinc ion binding"/>
    <property type="evidence" value="ECO:0007669"/>
    <property type="project" value="UniProtKB-KW"/>
</dbReference>
<name>A0A8A3WSU0_EPING</name>
<dbReference type="PANTHER" id="PTHR40626">
    <property type="entry name" value="MIP31509P"/>
    <property type="match status" value="1"/>
</dbReference>
<feature type="domain" description="Xylanolytic transcriptional activator regulatory" evidence="7">
    <location>
        <begin position="200"/>
        <end position="409"/>
    </location>
</feature>
<organism evidence="8">
    <name type="scientific">Epicoccum nigrum</name>
    <name type="common">Soil fungus</name>
    <name type="synonym">Epicoccum purpurascens</name>
    <dbReference type="NCBI Taxonomy" id="105696"/>
    <lineage>
        <taxon>Eukaryota</taxon>
        <taxon>Fungi</taxon>
        <taxon>Dikarya</taxon>
        <taxon>Ascomycota</taxon>
        <taxon>Pezizomycotina</taxon>
        <taxon>Dothideomycetes</taxon>
        <taxon>Pleosporomycetidae</taxon>
        <taxon>Pleosporales</taxon>
        <taxon>Pleosporineae</taxon>
        <taxon>Didymellaceae</taxon>
        <taxon>Epicoccum</taxon>
    </lineage>
</organism>
<evidence type="ECO:0000256" key="1">
    <source>
        <dbReference type="ARBA" id="ARBA00004123"/>
    </source>
</evidence>
<dbReference type="AlphaFoldDB" id="A0A8A3WSU0"/>
<protein>
    <recommendedName>
        <fullName evidence="7">Xylanolytic transcriptional activator regulatory domain-containing protein</fullName>
    </recommendedName>
</protein>
<keyword evidence="5" id="KW-0862">Zinc</keyword>
<keyword evidence="3" id="KW-0677">Repeat</keyword>
<dbReference type="GO" id="GO:0000785">
    <property type="term" value="C:chromatin"/>
    <property type="evidence" value="ECO:0007669"/>
    <property type="project" value="TreeGrafter"/>
</dbReference>
<evidence type="ECO:0000256" key="4">
    <source>
        <dbReference type="ARBA" id="ARBA00022771"/>
    </source>
</evidence>
<dbReference type="Pfam" id="PF04082">
    <property type="entry name" value="Fungal_trans"/>
    <property type="match status" value="1"/>
</dbReference>
<evidence type="ECO:0000256" key="5">
    <source>
        <dbReference type="ARBA" id="ARBA00022833"/>
    </source>
</evidence>
<dbReference type="EMBL" id="MN970214">
    <property type="protein sequence ID" value="QTA73092.1"/>
    <property type="molecule type" value="Genomic_DNA"/>
</dbReference>
<dbReference type="InterPro" id="IPR007219">
    <property type="entry name" value="XnlR_reg_dom"/>
</dbReference>
<dbReference type="PANTHER" id="PTHR40626:SF1">
    <property type="entry name" value="TRANSCRIPTION FACTOR WITH C2H2 AND ZN(2)-CYS(6) DNA BINDING DOMAIN (EUROFUNG)"/>
    <property type="match status" value="1"/>
</dbReference>
<evidence type="ECO:0000256" key="3">
    <source>
        <dbReference type="ARBA" id="ARBA00022737"/>
    </source>
</evidence>
<dbReference type="InterPro" id="IPR051059">
    <property type="entry name" value="VerF-like"/>
</dbReference>
<evidence type="ECO:0000256" key="6">
    <source>
        <dbReference type="ARBA" id="ARBA00023242"/>
    </source>
</evidence>
<sequence length="543" mass="61221">MLRVGIRKSAQDVVDGRYNHPEAEDSLGKLATCAQKPNHHAIRKFLPVQGANLTTTERNLQVTAKAIATASRVPFLLSYTAAGAGDPNDFAHALETLKDTDDNAATEQVVPAEQTLPYTLPLLLPFFAAEMYDFELPNGPNHPTEAQPYDVEAQDPRDHVLRHRAGELMTLIASAGRNSTCPPEPTVSAFFTPSNLSLCIESFFRNAYKHIPIVHEPSFEVKTANLQLLLSIFVVGAVWSYPRDTYFMVFDFVEVVEQCIFESENFQGVLKNGTKTEQVSPSDFLSLTQAATILISISFAFPQSEHRRRFRERRFSDLTSVIRSFQIDRIEHGAFSLSLSKAGLPLDWEYYIALETSNRVIYYTYLLDSHMSIFHATLPRLSVLEMKASLPGDETVYEALDGEAYVAISSKVNMRSNMSLVNVVQDLMAINPETSRLSHLSAFPSFLVILALQSMIFTAKAQLVDLANGDSFERALARWKDIWDRAREKRNGRRTGFMVHAEEVWLQAHKFLESDLTTLISRFGTEDMTQARKWLTELDKEHK</sequence>
<dbReference type="GO" id="GO:0000981">
    <property type="term" value="F:DNA-binding transcription factor activity, RNA polymerase II-specific"/>
    <property type="evidence" value="ECO:0007669"/>
    <property type="project" value="InterPro"/>
</dbReference>
<dbReference type="GO" id="GO:0005634">
    <property type="term" value="C:nucleus"/>
    <property type="evidence" value="ECO:0007669"/>
    <property type="project" value="UniProtKB-SubCell"/>
</dbReference>
<keyword evidence="6" id="KW-0539">Nucleus</keyword>
<dbReference type="CDD" id="cd12148">
    <property type="entry name" value="fungal_TF_MHR"/>
    <property type="match status" value="1"/>
</dbReference>
<dbReference type="GO" id="GO:0006351">
    <property type="term" value="P:DNA-templated transcription"/>
    <property type="evidence" value="ECO:0007669"/>
    <property type="project" value="InterPro"/>
</dbReference>
<evidence type="ECO:0000256" key="2">
    <source>
        <dbReference type="ARBA" id="ARBA00022723"/>
    </source>
</evidence>
<keyword evidence="4" id="KW-0863">Zinc-finger</keyword>
<evidence type="ECO:0000313" key="8">
    <source>
        <dbReference type="EMBL" id="QTA73092.1"/>
    </source>
</evidence>
<proteinExistence type="predicted"/>
<evidence type="ECO:0000259" key="7">
    <source>
        <dbReference type="Pfam" id="PF04082"/>
    </source>
</evidence>
<reference evidence="8" key="1">
    <citation type="submission" date="2020-01" db="EMBL/GenBank/DDBJ databases">
        <authorList>
            <person name="Liu X."/>
        </authorList>
    </citation>
    <scope>NUCLEOTIDE SEQUENCE</scope>
    <source>
        <strain evidence="8">40.3</strain>
    </source>
</reference>